<evidence type="ECO:0000313" key="3">
    <source>
        <dbReference type="Proteomes" id="UP000285138"/>
    </source>
</evidence>
<dbReference type="Proteomes" id="UP000285138">
    <property type="component" value="Unassembled WGS sequence"/>
</dbReference>
<dbReference type="EMBL" id="QZAA01000155">
    <property type="protein sequence ID" value="RQD75563.1"/>
    <property type="molecule type" value="Genomic_DNA"/>
</dbReference>
<keyword evidence="1" id="KW-0472">Membrane</keyword>
<organism evidence="2 3">
    <name type="scientific">Candidatus Syntrophonatronum acetioxidans</name>
    <dbReference type="NCBI Taxonomy" id="1795816"/>
    <lineage>
        <taxon>Bacteria</taxon>
        <taxon>Bacillati</taxon>
        <taxon>Bacillota</taxon>
        <taxon>Clostridia</taxon>
        <taxon>Eubacteriales</taxon>
        <taxon>Syntrophomonadaceae</taxon>
        <taxon>Candidatus Syntrophonatronum</taxon>
    </lineage>
</organism>
<sequence length="272" mass="30940">MSDFTQVLWIIIIVAVFLVPTMRQQMLNSSRFQVLKKLQKKRGTRVITLIHRQEFINLLGIPISRYVNIEDSEQLLRAIRLTPDDVPIDLVLHTPGGLVLASEQIARAIQNHPAEVSVFVPHFAMSGGTLIALAADKIYMDENAVLGPVDPQLGQYPATSIMKVVEMKDINEIDDSTLILHDVAGKAIKQVEDVLKELLKKNYSQEKADELAVLLSQGKWTHDYPITFGQLQEMEVKVSTKMPREIYTLMELYPQPPQRRPSVQYIPFEREK</sequence>
<protein>
    <recommendedName>
        <fullName evidence="4">Serine protease</fullName>
    </recommendedName>
</protein>
<keyword evidence="1" id="KW-1133">Transmembrane helix</keyword>
<evidence type="ECO:0000313" key="2">
    <source>
        <dbReference type="EMBL" id="RQD75563.1"/>
    </source>
</evidence>
<dbReference type="InterPro" id="IPR029045">
    <property type="entry name" value="ClpP/crotonase-like_dom_sf"/>
</dbReference>
<dbReference type="Gene3D" id="3.90.226.10">
    <property type="entry name" value="2-enoyl-CoA Hydratase, Chain A, domain 1"/>
    <property type="match status" value="1"/>
</dbReference>
<reference evidence="2 3" key="1">
    <citation type="submission" date="2018-08" db="EMBL/GenBank/DDBJ databases">
        <title>The metabolism and importance of syntrophic acetate oxidation coupled to methane or sulfide production in haloalkaline environments.</title>
        <authorList>
            <person name="Timmers P.H.A."/>
            <person name="Vavourakis C.D."/>
            <person name="Sorokin D.Y."/>
            <person name="Sinninghe Damste J.S."/>
            <person name="Muyzer G."/>
            <person name="Stams A.J.M."/>
            <person name="Plugge C.M."/>
        </authorList>
    </citation>
    <scope>NUCLEOTIDE SEQUENCE [LARGE SCALE GENOMIC DNA]</scope>
    <source>
        <strain evidence="2">MSAO_Bac1</strain>
    </source>
</reference>
<comment type="caution">
    <text evidence="2">The sequence shown here is derived from an EMBL/GenBank/DDBJ whole genome shotgun (WGS) entry which is preliminary data.</text>
</comment>
<evidence type="ECO:0000256" key="1">
    <source>
        <dbReference type="SAM" id="Phobius"/>
    </source>
</evidence>
<proteinExistence type="predicted"/>
<dbReference type="AlphaFoldDB" id="A0A424YDM5"/>
<feature type="transmembrane region" description="Helical" evidence="1">
    <location>
        <begin position="6"/>
        <end position="22"/>
    </location>
</feature>
<name>A0A424YDM5_9FIRM</name>
<evidence type="ECO:0008006" key="4">
    <source>
        <dbReference type="Google" id="ProtNLM"/>
    </source>
</evidence>
<dbReference type="PANTHER" id="PTHR35984:SF1">
    <property type="entry name" value="PERIPLASMIC SERINE PROTEASE"/>
    <property type="match status" value="1"/>
</dbReference>
<keyword evidence="1" id="KW-0812">Transmembrane</keyword>
<dbReference type="SUPFAM" id="SSF52096">
    <property type="entry name" value="ClpP/crotonase"/>
    <property type="match status" value="1"/>
</dbReference>
<accession>A0A424YDM5</accession>
<dbReference type="Pfam" id="PF01972">
    <property type="entry name" value="SDH_protease"/>
    <property type="match status" value="1"/>
</dbReference>
<dbReference type="InterPro" id="IPR002825">
    <property type="entry name" value="Pept_S49_ser-pept_pro"/>
</dbReference>
<dbReference type="NCBIfam" id="NF047768">
    <property type="entry name" value="Clp_like_SDH"/>
    <property type="match status" value="1"/>
</dbReference>
<gene>
    <name evidence="2" type="ORF">D5R97_05765</name>
</gene>
<dbReference type="GO" id="GO:0016020">
    <property type="term" value="C:membrane"/>
    <property type="evidence" value="ECO:0007669"/>
    <property type="project" value="InterPro"/>
</dbReference>
<dbReference type="PANTHER" id="PTHR35984">
    <property type="entry name" value="PERIPLASMIC SERINE PROTEASE"/>
    <property type="match status" value="1"/>
</dbReference>